<dbReference type="EC" id="3.5.2.6" evidence="3 6"/>
<accession>A0A8J3B372</accession>
<dbReference type="NCBIfam" id="NF033103">
    <property type="entry name" value="bla_class_A"/>
    <property type="match status" value="1"/>
</dbReference>
<name>A0A8J3B372_9BURK</name>
<dbReference type="GO" id="GO:0008800">
    <property type="term" value="F:beta-lactamase activity"/>
    <property type="evidence" value="ECO:0007669"/>
    <property type="project" value="UniProtKB-UniRule"/>
</dbReference>
<proteinExistence type="inferred from homology"/>
<dbReference type="EMBL" id="BMDP01000002">
    <property type="protein sequence ID" value="GGI53954.1"/>
    <property type="molecule type" value="Genomic_DNA"/>
</dbReference>
<comment type="caution">
    <text evidence="9">The sequence shown here is derived from an EMBL/GenBank/DDBJ whole genome shotgun (WGS) entry which is preliminary data.</text>
</comment>
<evidence type="ECO:0000256" key="1">
    <source>
        <dbReference type="ARBA" id="ARBA00001526"/>
    </source>
</evidence>
<dbReference type="InterPro" id="IPR000871">
    <property type="entry name" value="Beta-lactam_class-A"/>
</dbReference>
<dbReference type="Proteomes" id="UP000627205">
    <property type="component" value="Unassembled WGS sequence"/>
</dbReference>
<dbReference type="Gene3D" id="3.40.710.10">
    <property type="entry name" value="DD-peptidase/beta-lactamase superfamily"/>
    <property type="match status" value="1"/>
</dbReference>
<dbReference type="GO" id="GO:0046677">
    <property type="term" value="P:response to antibiotic"/>
    <property type="evidence" value="ECO:0007669"/>
    <property type="project" value="UniProtKB-UniRule"/>
</dbReference>
<evidence type="ECO:0000256" key="5">
    <source>
        <dbReference type="ARBA" id="ARBA00023251"/>
    </source>
</evidence>
<dbReference type="PANTHER" id="PTHR35333">
    <property type="entry name" value="BETA-LACTAMASE"/>
    <property type="match status" value="1"/>
</dbReference>
<evidence type="ECO:0000259" key="8">
    <source>
        <dbReference type="Pfam" id="PF13354"/>
    </source>
</evidence>
<evidence type="ECO:0000256" key="3">
    <source>
        <dbReference type="ARBA" id="ARBA00012865"/>
    </source>
</evidence>
<evidence type="ECO:0000313" key="10">
    <source>
        <dbReference type="Proteomes" id="UP000627205"/>
    </source>
</evidence>
<keyword evidence="10" id="KW-1185">Reference proteome</keyword>
<evidence type="ECO:0000256" key="4">
    <source>
        <dbReference type="ARBA" id="ARBA00022801"/>
    </source>
</evidence>
<organism evidence="9 10">
    <name type="scientific">Oxalicibacterium solurbis</name>
    <dbReference type="NCBI Taxonomy" id="69280"/>
    <lineage>
        <taxon>Bacteria</taxon>
        <taxon>Pseudomonadati</taxon>
        <taxon>Pseudomonadota</taxon>
        <taxon>Betaproteobacteria</taxon>
        <taxon>Burkholderiales</taxon>
        <taxon>Oxalobacteraceae</taxon>
        <taxon>Oxalicibacterium</taxon>
    </lineage>
</organism>
<evidence type="ECO:0000256" key="7">
    <source>
        <dbReference type="SAM" id="SignalP"/>
    </source>
</evidence>
<dbReference type="Pfam" id="PF13354">
    <property type="entry name" value="Beta-lactamase2"/>
    <property type="match status" value="1"/>
</dbReference>
<comment type="catalytic activity">
    <reaction evidence="1 6">
        <text>a beta-lactam + H2O = a substituted beta-amino acid</text>
        <dbReference type="Rhea" id="RHEA:20401"/>
        <dbReference type="ChEBI" id="CHEBI:15377"/>
        <dbReference type="ChEBI" id="CHEBI:35627"/>
        <dbReference type="ChEBI" id="CHEBI:140347"/>
        <dbReference type="EC" id="3.5.2.6"/>
    </reaction>
</comment>
<dbReference type="PROSITE" id="PS00146">
    <property type="entry name" value="BETA_LACTAMASE_A"/>
    <property type="match status" value="1"/>
</dbReference>
<reference evidence="9" key="1">
    <citation type="journal article" date="2014" name="Int. J. Syst. Evol. Microbiol.">
        <title>Complete genome sequence of Corynebacterium casei LMG S-19264T (=DSM 44701T), isolated from a smear-ripened cheese.</title>
        <authorList>
            <consortium name="US DOE Joint Genome Institute (JGI-PGF)"/>
            <person name="Walter F."/>
            <person name="Albersmeier A."/>
            <person name="Kalinowski J."/>
            <person name="Ruckert C."/>
        </authorList>
    </citation>
    <scope>NUCLEOTIDE SEQUENCE</scope>
    <source>
        <strain evidence="9">CCM 7664</strain>
    </source>
</reference>
<dbReference type="InterPro" id="IPR012338">
    <property type="entry name" value="Beta-lactam/transpept-like"/>
</dbReference>
<comment type="similarity">
    <text evidence="2 6">Belongs to the class-A beta-lactamase family.</text>
</comment>
<dbReference type="GO" id="GO:0030655">
    <property type="term" value="P:beta-lactam antibiotic catabolic process"/>
    <property type="evidence" value="ECO:0007669"/>
    <property type="project" value="InterPro"/>
</dbReference>
<keyword evidence="5 6" id="KW-0046">Antibiotic resistance</keyword>
<sequence>MRDDDRFSSRRRTLLMIAMTTPFAGMPRHAFAASTAAQDALEKLEQSANGRLGIVAFDTGNGKAVEYRAGERFPFCSTFKTIAAAAILKHSEEQRELLGKRIGYTKQDTDASGYAPITEKLISKGMTVAELCAATLQYSDNAAVNLLMKELGGTAAVTAFARTIGDETFRLDRWEPALNSAIPGDPQDTTTPAAMVQTLQKLMLGNALGSLQREQLVFWMKKNRTGDARIRAGVPTDWIVADKTGTGSYGTTNDIGVLWPPGRAPIVVVLYFTQHEQAAKPRDDVIADATRTIVQFLA</sequence>
<evidence type="ECO:0000256" key="6">
    <source>
        <dbReference type="RuleBase" id="RU361140"/>
    </source>
</evidence>
<dbReference type="PRINTS" id="PR00118">
    <property type="entry name" value="BLACTAMASEA"/>
</dbReference>
<keyword evidence="4 6" id="KW-0378">Hydrolase</keyword>
<protein>
    <recommendedName>
        <fullName evidence="3 6">Beta-lactamase</fullName>
        <ecNumber evidence="3 6">3.5.2.6</ecNumber>
    </recommendedName>
</protein>
<gene>
    <name evidence="9" type="primary">blaA</name>
    <name evidence="9" type="ORF">GCM10011430_11280</name>
</gene>
<dbReference type="RefSeq" id="WP_188420063.1">
    <property type="nucleotide sequence ID" value="NZ_BMDP01000002.1"/>
</dbReference>
<dbReference type="PANTHER" id="PTHR35333:SF3">
    <property type="entry name" value="BETA-LACTAMASE-TYPE TRANSPEPTIDASE FOLD CONTAINING PROTEIN"/>
    <property type="match status" value="1"/>
</dbReference>
<keyword evidence="7" id="KW-0732">Signal</keyword>
<evidence type="ECO:0000313" key="9">
    <source>
        <dbReference type="EMBL" id="GGI53954.1"/>
    </source>
</evidence>
<reference evidence="9" key="2">
    <citation type="submission" date="2020-09" db="EMBL/GenBank/DDBJ databases">
        <authorList>
            <person name="Sun Q."/>
            <person name="Sedlacek I."/>
        </authorList>
    </citation>
    <scope>NUCLEOTIDE SEQUENCE</scope>
    <source>
        <strain evidence="9">CCM 7664</strain>
    </source>
</reference>
<feature type="chain" id="PRO_5035231969" description="Beta-lactamase" evidence="7">
    <location>
        <begin position="33"/>
        <end position="298"/>
    </location>
</feature>
<dbReference type="InterPro" id="IPR023650">
    <property type="entry name" value="Beta-lactam_class-A_AS"/>
</dbReference>
<dbReference type="InterPro" id="IPR045155">
    <property type="entry name" value="Beta-lactam_cat"/>
</dbReference>
<feature type="domain" description="Beta-lactamase class A catalytic" evidence="8">
    <location>
        <begin position="53"/>
        <end position="270"/>
    </location>
</feature>
<dbReference type="SUPFAM" id="SSF56601">
    <property type="entry name" value="beta-lactamase/transpeptidase-like"/>
    <property type="match status" value="1"/>
</dbReference>
<evidence type="ECO:0000256" key="2">
    <source>
        <dbReference type="ARBA" id="ARBA00009009"/>
    </source>
</evidence>
<feature type="signal peptide" evidence="7">
    <location>
        <begin position="1"/>
        <end position="32"/>
    </location>
</feature>
<dbReference type="AlphaFoldDB" id="A0A8J3B372"/>